<accession>A0ABW3TH81</accession>
<gene>
    <name evidence="1" type="ORF">ACFQ3C_16580</name>
</gene>
<dbReference type="EMBL" id="JBHTKR010000006">
    <property type="protein sequence ID" value="MFD1196288.1"/>
    <property type="molecule type" value="Genomic_DNA"/>
</dbReference>
<proteinExistence type="predicted"/>
<evidence type="ECO:0000313" key="1">
    <source>
        <dbReference type="EMBL" id="MFD1196288.1"/>
    </source>
</evidence>
<sequence length="50" mass="5149">MNMAARAEDIVCTGAVLPVATLAACMAAEYAGATTALVDDRFARPLPKPL</sequence>
<keyword evidence="2" id="KW-1185">Reference proteome</keyword>
<dbReference type="PROSITE" id="PS51257">
    <property type="entry name" value="PROKAR_LIPOPROTEIN"/>
    <property type="match status" value="1"/>
</dbReference>
<protein>
    <submittedName>
        <fullName evidence="1">Uncharacterized protein</fullName>
    </submittedName>
</protein>
<comment type="caution">
    <text evidence="1">The sequence shown here is derived from an EMBL/GenBank/DDBJ whole genome shotgun (WGS) entry which is preliminary data.</text>
</comment>
<dbReference type="RefSeq" id="WP_380794090.1">
    <property type="nucleotide sequence ID" value="NZ_JBHTKR010000006.1"/>
</dbReference>
<evidence type="ECO:0000313" key="2">
    <source>
        <dbReference type="Proteomes" id="UP001597151"/>
    </source>
</evidence>
<name>A0ABW3TH81_9RHOB</name>
<dbReference type="Proteomes" id="UP001597151">
    <property type="component" value="Unassembled WGS sequence"/>
</dbReference>
<organism evidence="1 2">
    <name type="scientific">Seohaeicola saemankumensis</name>
    <dbReference type="NCBI Taxonomy" id="481181"/>
    <lineage>
        <taxon>Bacteria</taxon>
        <taxon>Pseudomonadati</taxon>
        <taxon>Pseudomonadota</taxon>
        <taxon>Alphaproteobacteria</taxon>
        <taxon>Rhodobacterales</taxon>
        <taxon>Roseobacteraceae</taxon>
        <taxon>Seohaeicola</taxon>
    </lineage>
</organism>
<reference evidence="2" key="1">
    <citation type="journal article" date="2019" name="Int. J. Syst. Evol. Microbiol.">
        <title>The Global Catalogue of Microorganisms (GCM) 10K type strain sequencing project: providing services to taxonomists for standard genome sequencing and annotation.</title>
        <authorList>
            <consortium name="The Broad Institute Genomics Platform"/>
            <consortium name="The Broad Institute Genome Sequencing Center for Infectious Disease"/>
            <person name="Wu L."/>
            <person name="Ma J."/>
        </authorList>
    </citation>
    <scope>NUCLEOTIDE SEQUENCE [LARGE SCALE GENOMIC DNA]</scope>
    <source>
        <strain evidence="2">CCUG 55328</strain>
    </source>
</reference>